<dbReference type="PIRSF" id="PIRSF004764">
    <property type="entry name" value="YmfJ"/>
    <property type="match status" value="1"/>
</dbReference>
<dbReference type="KEGG" id="pasa:BAOM_1731"/>
<reference evidence="1 2" key="1">
    <citation type="submission" date="2018-01" db="EMBL/GenBank/DDBJ databases">
        <title>Bacillus asahii Genome sequencing and assembly.</title>
        <authorList>
            <person name="Jiang H."/>
            <person name="Feng Y."/>
            <person name="Zhao F."/>
            <person name="Lin X."/>
        </authorList>
    </citation>
    <scope>NUCLEOTIDE SEQUENCE [LARGE SCALE GENOMIC DNA]</scope>
    <source>
        <strain evidence="1 2">OM18</strain>
    </source>
</reference>
<proteinExistence type="predicted"/>
<accession>A0A3Q9RLG4</accession>
<dbReference type="InterPro" id="IPR038292">
    <property type="entry name" value="YmfJ/YflH_sf"/>
</dbReference>
<evidence type="ECO:0000313" key="2">
    <source>
        <dbReference type="Proteomes" id="UP000283095"/>
    </source>
</evidence>
<dbReference type="Gene3D" id="1.10.760.20">
    <property type="entry name" value="Protein of unknown function DUF3243"/>
    <property type="match status" value="1"/>
</dbReference>
<dbReference type="Proteomes" id="UP000283095">
    <property type="component" value="Chromosome"/>
</dbReference>
<gene>
    <name evidence="1" type="ORF">BAOM_1731</name>
</gene>
<dbReference type="EMBL" id="CP026095">
    <property type="protein sequence ID" value="AZV42341.1"/>
    <property type="molecule type" value="Genomic_DNA"/>
</dbReference>
<evidence type="ECO:0000313" key="1">
    <source>
        <dbReference type="EMBL" id="AZV42341.1"/>
    </source>
</evidence>
<dbReference type="AlphaFoldDB" id="A0A3Q9RLG4"/>
<name>A0A3Q9RLG4_9BACI</name>
<sequence length="86" mass="9690">MSVLDNWDQWKNFLGDRLHQGQSQGLEQGAISNLAYEIGDYLATQVDPKNEQERVLSDLWSVASEEERHAIASVMVKLVENNGTSK</sequence>
<dbReference type="RefSeq" id="WP_127759838.1">
    <property type="nucleotide sequence ID" value="NZ_CP026095.1"/>
</dbReference>
<dbReference type="Pfam" id="PF11588">
    <property type="entry name" value="DUF3243"/>
    <property type="match status" value="1"/>
</dbReference>
<dbReference type="InterPro" id="IPR024702">
    <property type="entry name" value="Uncharacterised_YmfJ"/>
</dbReference>
<organism evidence="1 2">
    <name type="scientific">Peribacillus asahii</name>
    <dbReference type="NCBI Taxonomy" id="228899"/>
    <lineage>
        <taxon>Bacteria</taxon>
        <taxon>Bacillati</taxon>
        <taxon>Bacillota</taxon>
        <taxon>Bacilli</taxon>
        <taxon>Bacillales</taxon>
        <taxon>Bacillaceae</taxon>
        <taxon>Peribacillus</taxon>
    </lineage>
</organism>
<protein>
    <submittedName>
        <fullName evidence="1">Uncharacterized protein</fullName>
    </submittedName>
</protein>
<dbReference type="OrthoDB" id="2382009at2"/>
<dbReference type="InterPro" id="IPR021637">
    <property type="entry name" value="DUF3243"/>
</dbReference>